<dbReference type="Proteomes" id="UP000246085">
    <property type="component" value="Chromosome BRAD3257"/>
</dbReference>
<protein>
    <submittedName>
        <fullName evidence="7">Proteinase</fullName>
    </submittedName>
    <submittedName>
        <fullName evidence="6">S49 family peptidase</fullName>
    </submittedName>
</protein>
<dbReference type="EMBL" id="LS398110">
    <property type="protein sequence ID" value="SPP97409.1"/>
    <property type="molecule type" value="Genomic_DNA"/>
</dbReference>
<dbReference type="EMBL" id="JAGIKT010000020">
    <property type="protein sequence ID" value="MBP0111593.1"/>
    <property type="molecule type" value="Genomic_DNA"/>
</dbReference>
<dbReference type="InterPro" id="IPR002142">
    <property type="entry name" value="Peptidase_S49"/>
</dbReference>
<dbReference type="CDD" id="cd07023">
    <property type="entry name" value="S49_Sppa_N_C"/>
    <property type="match status" value="1"/>
</dbReference>
<dbReference type="InterPro" id="IPR047272">
    <property type="entry name" value="S49_SppA_C"/>
</dbReference>
<dbReference type="AlphaFoldDB" id="A0A2U3Q7W7"/>
<dbReference type="GO" id="GO:0006508">
    <property type="term" value="P:proteolysis"/>
    <property type="evidence" value="ECO:0007669"/>
    <property type="project" value="UniProtKB-KW"/>
</dbReference>
<dbReference type="Proteomes" id="UP000669317">
    <property type="component" value="Unassembled WGS sequence"/>
</dbReference>
<gene>
    <name evidence="7" type="ORF">BRAD3257_6514</name>
    <name evidence="6" type="ORF">JWS04_10945</name>
</gene>
<dbReference type="SUPFAM" id="SSF52096">
    <property type="entry name" value="ClpP/crotonase"/>
    <property type="match status" value="1"/>
</dbReference>
<evidence type="ECO:0000259" key="5">
    <source>
        <dbReference type="Pfam" id="PF01343"/>
    </source>
</evidence>
<dbReference type="RefSeq" id="WP_122404790.1">
    <property type="nucleotide sequence ID" value="NZ_JAGIKT010000020.1"/>
</dbReference>
<dbReference type="PANTHER" id="PTHR42987:SF8">
    <property type="entry name" value="PROTEINASE"/>
    <property type="match status" value="1"/>
</dbReference>
<evidence type="ECO:0000256" key="3">
    <source>
        <dbReference type="ARBA" id="ARBA00022801"/>
    </source>
</evidence>
<name>A0A2U3Q7W7_9BRAD</name>
<organism evidence="7 8">
    <name type="scientific">Bradyrhizobium vignae</name>
    <dbReference type="NCBI Taxonomy" id="1549949"/>
    <lineage>
        <taxon>Bacteria</taxon>
        <taxon>Pseudomonadati</taxon>
        <taxon>Pseudomonadota</taxon>
        <taxon>Alphaproteobacteria</taxon>
        <taxon>Hyphomicrobiales</taxon>
        <taxon>Nitrobacteraceae</taxon>
        <taxon>Bradyrhizobium</taxon>
    </lineage>
</organism>
<dbReference type="InterPro" id="IPR029045">
    <property type="entry name" value="ClpP/crotonase-like_dom_sf"/>
</dbReference>
<keyword evidence="4" id="KW-0720">Serine protease</keyword>
<proteinExistence type="inferred from homology"/>
<dbReference type="Gene3D" id="6.20.330.10">
    <property type="match status" value="1"/>
</dbReference>
<dbReference type="GO" id="GO:0008236">
    <property type="term" value="F:serine-type peptidase activity"/>
    <property type="evidence" value="ECO:0007669"/>
    <property type="project" value="UniProtKB-KW"/>
</dbReference>
<dbReference type="Pfam" id="PF01343">
    <property type="entry name" value="Peptidase_S49"/>
    <property type="match status" value="1"/>
</dbReference>
<reference evidence="6 9" key="2">
    <citation type="submission" date="2021-03" db="EMBL/GenBank/DDBJ databases">
        <title>Genome Sequence of Bradyrhizobium vignae strain ISRA400.</title>
        <authorList>
            <person name="Tisa L.S."/>
            <person name="Svistoonoff S."/>
            <person name="Hocher V."/>
            <person name="Fall S."/>
            <person name="Zaiya A."/>
            <person name="Naing D."/>
            <person name="Niang N."/>
            <person name="Diouf A."/>
            <person name="Dasylva M.C."/>
            <person name="Toure O."/>
            <person name="Gueye M."/>
            <person name="Gully D."/>
            <person name="Tisseyre P."/>
            <person name="Simpson S."/>
            <person name="Morris K."/>
            <person name="Thomas W.K."/>
        </authorList>
    </citation>
    <scope>NUCLEOTIDE SEQUENCE [LARGE SCALE GENOMIC DNA]</scope>
    <source>
        <strain evidence="6 9">ISRA400</strain>
    </source>
</reference>
<dbReference type="Gene3D" id="3.90.226.10">
    <property type="entry name" value="2-enoyl-CoA Hydratase, Chain A, domain 1"/>
    <property type="match status" value="1"/>
</dbReference>
<evidence type="ECO:0000313" key="6">
    <source>
        <dbReference type="EMBL" id="MBP0111593.1"/>
    </source>
</evidence>
<evidence type="ECO:0000256" key="4">
    <source>
        <dbReference type="ARBA" id="ARBA00022825"/>
    </source>
</evidence>
<dbReference type="PANTHER" id="PTHR42987">
    <property type="entry name" value="PEPTIDASE S49"/>
    <property type="match status" value="1"/>
</dbReference>
<evidence type="ECO:0000256" key="1">
    <source>
        <dbReference type="ARBA" id="ARBA00008683"/>
    </source>
</evidence>
<evidence type="ECO:0000313" key="7">
    <source>
        <dbReference type="EMBL" id="SPP97409.1"/>
    </source>
</evidence>
<evidence type="ECO:0000313" key="9">
    <source>
        <dbReference type="Proteomes" id="UP000669317"/>
    </source>
</evidence>
<dbReference type="OrthoDB" id="9764363at2"/>
<evidence type="ECO:0000313" key="8">
    <source>
        <dbReference type="Proteomes" id="UP000246085"/>
    </source>
</evidence>
<keyword evidence="9" id="KW-1185">Reference proteome</keyword>
<accession>A0A2U3Q7W7</accession>
<reference evidence="7 8" key="1">
    <citation type="submission" date="2018-03" db="EMBL/GenBank/DDBJ databases">
        <authorList>
            <person name="Gully D."/>
        </authorList>
    </citation>
    <scope>NUCLEOTIDE SEQUENCE [LARGE SCALE GENOMIC DNA]</scope>
    <source>
        <strain evidence="7">ORS3257</strain>
    </source>
</reference>
<comment type="similarity">
    <text evidence="1">Belongs to the peptidase S49 family.</text>
</comment>
<sequence>MAEHSNDRESSGLADKLMQYLPARFRPGAAVVPVVRLSGVIGAVTPLRPGLTLAGVARVLERAFSYRHAKAVALVINSPGGSPVQSRQIYLRIKQLAAEKKLPVLVFVEDVAASGGYMIACAGDEIICDPSSILGSIGVVGGSFGFQEAIKRLGIERRLYTAGEHKAMLDPFLPENPDDVVRLKAIQREIHQIFISLVKESRGARLKGADDALFTGEYWAGESAIALGLADGIGDLRSTLRARYGEKVLTPVIVQPTGLLSGLLGRKAPGAGQLSALESMAGLPDELISAVETRAIWAKFGF</sequence>
<accession>A0A4Q0QS32</accession>
<keyword evidence="3" id="KW-0378">Hydrolase</keyword>
<evidence type="ECO:0000256" key="2">
    <source>
        <dbReference type="ARBA" id="ARBA00022670"/>
    </source>
</evidence>
<feature type="domain" description="Peptidase S49" evidence="5">
    <location>
        <begin position="99"/>
        <end position="240"/>
    </location>
</feature>
<dbReference type="KEGG" id="bvz:BRAD3257_6514"/>
<keyword evidence="2" id="KW-0645">Protease</keyword>